<dbReference type="AlphaFoldDB" id="A0A819WJL8"/>
<dbReference type="EMBL" id="CAJOBE010011295">
    <property type="protein sequence ID" value="CAF4127687.1"/>
    <property type="molecule type" value="Genomic_DNA"/>
</dbReference>
<sequence length="45" mass="4992">FLAYLALDKTLEEAIQAGAYCAYECIQQSGCTFPDKPNFDPAKFV</sequence>
<dbReference type="SUPFAM" id="SSF53613">
    <property type="entry name" value="Ribokinase-like"/>
    <property type="match status" value="1"/>
</dbReference>
<comment type="caution">
    <text evidence="1">The sequence shown here is derived from an EMBL/GenBank/DDBJ whole genome shotgun (WGS) entry which is preliminary data.</text>
</comment>
<dbReference type="Gene3D" id="3.40.1190.20">
    <property type="match status" value="1"/>
</dbReference>
<gene>
    <name evidence="1" type="ORF">FNK824_LOCUS32596</name>
</gene>
<evidence type="ECO:0000313" key="2">
    <source>
        <dbReference type="Proteomes" id="UP000663874"/>
    </source>
</evidence>
<proteinExistence type="predicted"/>
<feature type="non-terminal residue" evidence="1">
    <location>
        <position position="1"/>
    </location>
</feature>
<organism evidence="1 2">
    <name type="scientific">Rotaria sordida</name>
    <dbReference type="NCBI Taxonomy" id="392033"/>
    <lineage>
        <taxon>Eukaryota</taxon>
        <taxon>Metazoa</taxon>
        <taxon>Spiralia</taxon>
        <taxon>Gnathifera</taxon>
        <taxon>Rotifera</taxon>
        <taxon>Eurotatoria</taxon>
        <taxon>Bdelloidea</taxon>
        <taxon>Philodinida</taxon>
        <taxon>Philodinidae</taxon>
        <taxon>Rotaria</taxon>
    </lineage>
</organism>
<dbReference type="Proteomes" id="UP000663874">
    <property type="component" value="Unassembled WGS sequence"/>
</dbReference>
<accession>A0A819WJL8</accession>
<protein>
    <recommendedName>
        <fullName evidence="3">Adenosine kinase</fullName>
    </recommendedName>
</protein>
<evidence type="ECO:0008006" key="3">
    <source>
        <dbReference type="Google" id="ProtNLM"/>
    </source>
</evidence>
<evidence type="ECO:0000313" key="1">
    <source>
        <dbReference type="EMBL" id="CAF4127687.1"/>
    </source>
</evidence>
<dbReference type="InterPro" id="IPR029056">
    <property type="entry name" value="Ribokinase-like"/>
</dbReference>
<reference evidence="1" key="1">
    <citation type="submission" date="2021-02" db="EMBL/GenBank/DDBJ databases">
        <authorList>
            <person name="Nowell W R."/>
        </authorList>
    </citation>
    <scope>NUCLEOTIDE SEQUENCE</scope>
</reference>
<name>A0A819WJL8_9BILA</name>